<comment type="similarity">
    <text evidence="2">Belongs to the methyl-accepting chemotaxis (MCP) protein family.</text>
</comment>
<dbReference type="CDD" id="cd06225">
    <property type="entry name" value="HAMP"/>
    <property type="match status" value="2"/>
</dbReference>
<dbReference type="InterPro" id="IPR003660">
    <property type="entry name" value="HAMP_dom"/>
</dbReference>
<keyword evidence="5" id="KW-1133">Transmembrane helix</keyword>
<evidence type="ECO:0000256" key="3">
    <source>
        <dbReference type="PROSITE-ProRule" id="PRU00284"/>
    </source>
</evidence>
<dbReference type="PROSITE" id="PS50111">
    <property type="entry name" value="CHEMOTAXIS_TRANSDUC_2"/>
    <property type="match status" value="1"/>
</dbReference>
<dbReference type="PANTHER" id="PTHR43531">
    <property type="entry name" value="PROTEIN ICFG"/>
    <property type="match status" value="1"/>
</dbReference>
<evidence type="ECO:0000259" key="6">
    <source>
        <dbReference type="PROSITE" id="PS50111"/>
    </source>
</evidence>
<keyword evidence="3" id="KW-0807">Transducer</keyword>
<feature type="region of interest" description="Disordered" evidence="4">
    <location>
        <begin position="555"/>
        <end position="603"/>
    </location>
</feature>
<dbReference type="PROSITE" id="PS50885">
    <property type="entry name" value="HAMP"/>
    <property type="match status" value="2"/>
</dbReference>
<comment type="caution">
    <text evidence="8">The sequence shown here is derived from an EMBL/GenBank/DDBJ whole genome shotgun (WGS) entry which is preliminary data.</text>
</comment>
<organism evidence="8 9">
    <name type="scientific">Pseudophaeobacter arcticus</name>
    <dbReference type="NCBI Taxonomy" id="385492"/>
    <lineage>
        <taxon>Bacteria</taxon>
        <taxon>Pseudomonadati</taxon>
        <taxon>Pseudomonadota</taxon>
        <taxon>Alphaproteobacteria</taxon>
        <taxon>Rhodobacterales</taxon>
        <taxon>Paracoccaceae</taxon>
        <taxon>Pseudophaeobacter</taxon>
    </lineage>
</organism>
<dbReference type="Proteomes" id="UP001441944">
    <property type="component" value="Unassembled WGS sequence"/>
</dbReference>
<accession>A0ABQ0AH89</accession>
<dbReference type="InterPro" id="IPR051310">
    <property type="entry name" value="MCP_chemotaxis"/>
</dbReference>
<proteinExistence type="inferred from homology"/>
<dbReference type="CDD" id="cd11386">
    <property type="entry name" value="MCP_signal"/>
    <property type="match status" value="1"/>
</dbReference>
<evidence type="ECO:0000256" key="1">
    <source>
        <dbReference type="ARBA" id="ARBA00022500"/>
    </source>
</evidence>
<name>A0ABQ0AH89_9RHOB</name>
<dbReference type="Gene3D" id="1.10.287.950">
    <property type="entry name" value="Methyl-accepting chemotaxis protein"/>
    <property type="match status" value="1"/>
</dbReference>
<dbReference type="InterPro" id="IPR004089">
    <property type="entry name" value="MCPsignal_dom"/>
</dbReference>
<dbReference type="Pfam" id="PF00015">
    <property type="entry name" value="MCPsignal"/>
    <property type="match status" value="1"/>
</dbReference>
<feature type="domain" description="HAMP" evidence="7">
    <location>
        <begin position="192"/>
        <end position="245"/>
    </location>
</feature>
<protein>
    <submittedName>
        <fullName evidence="8">Methyl-accepting chemotaxis protein</fullName>
    </submittedName>
</protein>
<dbReference type="EMBL" id="BAABWU010000002">
    <property type="protein sequence ID" value="GAA6195237.1"/>
    <property type="molecule type" value="Genomic_DNA"/>
</dbReference>
<dbReference type="SUPFAM" id="SSF58104">
    <property type="entry name" value="Methyl-accepting chemotaxis protein (MCP) signaling domain"/>
    <property type="match status" value="1"/>
</dbReference>
<feature type="transmembrane region" description="Helical" evidence="5">
    <location>
        <begin position="168"/>
        <end position="191"/>
    </location>
</feature>
<sequence>MGFLKRMLGMSIKKKLLLPILACIVLSNFAYTVFWASKHSTALISAFDAEVKLAQRFVVPPVAAAVWDFNSDAARGAIQGIADMENALFVQVIVDGDIFSEIFVGEEQREELTEQVAALLQDEAAEKSVEANEVVYVKFPLTLSDGTDVGQMVMGFSNGAIHATVSSLYLQSAIIGLAICLLIGVIVYFSAASVTRPLDRIVDRIDALRSGDTHSPVPEKRRGDELGRLAAAVVEFVDAMRANAELEEKSKAAAEEQAGVVRELANGLNQLSKGDLSYRIKKEMSPEYTALRSDFNQTAETLDDLIGRVLVTIAQMDQQIGEMATGTDDLSQRTENQAATLEQTAAALDSITSNVRSATTQTQEVEGTISETSKVALRSGDIVQRTVQAMKEIDESSEKISEINSVIDDISFQTSLLALNAGVEAARAGEVGRGFAVVASEVRSLALKSATSANEIRELIRTSSEKVKVGVELVDEAGRSLDEIIEKIQAVSTLTTQIAASSGEQSSTISEINAGMIELDRVTQQNASMVLKSSDQGKSLQRAASELAELVAGLKPTSQSQGGTPATQGMVHGDDFGSDDFGGTGFGDEGFDIDDFDTDRLAG</sequence>
<dbReference type="SUPFAM" id="SSF158472">
    <property type="entry name" value="HAMP domain-like"/>
    <property type="match status" value="1"/>
</dbReference>
<evidence type="ECO:0000256" key="5">
    <source>
        <dbReference type="SAM" id="Phobius"/>
    </source>
</evidence>
<dbReference type="PANTHER" id="PTHR43531:SF11">
    <property type="entry name" value="METHYL-ACCEPTING CHEMOTAXIS PROTEIN 3"/>
    <property type="match status" value="1"/>
</dbReference>
<evidence type="ECO:0000256" key="2">
    <source>
        <dbReference type="ARBA" id="ARBA00029447"/>
    </source>
</evidence>
<keyword evidence="5" id="KW-0812">Transmembrane</keyword>
<dbReference type="Pfam" id="PF00672">
    <property type="entry name" value="HAMP"/>
    <property type="match status" value="2"/>
</dbReference>
<feature type="compositionally biased region" description="Polar residues" evidence="4">
    <location>
        <begin position="556"/>
        <end position="567"/>
    </location>
</feature>
<dbReference type="SMART" id="SM00304">
    <property type="entry name" value="HAMP"/>
    <property type="match status" value="2"/>
</dbReference>
<dbReference type="InterPro" id="IPR004090">
    <property type="entry name" value="Chemotax_Me-accpt_rcpt"/>
</dbReference>
<feature type="domain" description="HAMP" evidence="7">
    <location>
        <begin position="255"/>
        <end position="307"/>
    </location>
</feature>
<keyword evidence="5" id="KW-0472">Membrane</keyword>
<dbReference type="SMART" id="SM00283">
    <property type="entry name" value="MA"/>
    <property type="match status" value="1"/>
</dbReference>
<keyword evidence="9" id="KW-1185">Reference proteome</keyword>
<dbReference type="RefSeq" id="WP_353397100.1">
    <property type="nucleotide sequence ID" value="NZ_BAABWU010000002.1"/>
</dbReference>
<reference evidence="8 9" key="1">
    <citation type="submission" date="2024-04" db="EMBL/GenBank/DDBJ databases">
        <title>Draft genome sequence of Pseudophaeobacter arcticus NBRC 116598.</title>
        <authorList>
            <person name="Miyakawa T."/>
            <person name="Kusuya Y."/>
            <person name="Miura T."/>
        </authorList>
    </citation>
    <scope>NUCLEOTIDE SEQUENCE [LARGE SCALE GENOMIC DNA]</scope>
    <source>
        <strain evidence="8 9">SU-CL00105</strain>
    </source>
</reference>
<evidence type="ECO:0000313" key="9">
    <source>
        <dbReference type="Proteomes" id="UP001441944"/>
    </source>
</evidence>
<feature type="domain" description="Methyl-accepting transducer" evidence="6">
    <location>
        <begin position="312"/>
        <end position="541"/>
    </location>
</feature>
<evidence type="ECO:0000259" key="7">
    <source>
        <dbReference type="PROSITE" id="PS50885"/>
    </source>
</evidence>
<evidence type="ECO:0000256" key="4">
    <source>
        <dbReference type="SAM" id="MobiDB-lite"/>
    </source>
</evidence>
<dbReference type="Gene3D" id="6.10.340.10">
    <property type="match status" value="1"/>
</dbReference>
<gene>
    <name evidence="8" type="ORF">NBRC116598_06810</name>
</gene>
<evidence type="ECO:0000313" key="8">
    <source>
        <dbReference type="EMBL" id="GAA6195237.1"/>
    </source>
</evidence>
<dbReference type="PRINTS" id="PR00260">
    <property type="entry name" value="CHEMTRNSDUCR"/>
</dbReference>
<keyword evidence="1" id="KW-0145">Chemotaxis</keyword>